<evidence type="ECO:0000256" key="1">
    <source>
        <dbReference type="SAM" id="MobiDB-lite"/>
    </source>
</evidence>
<reference evidence="3 4" key="1">
    <citation type="journal article" date="2013" name="BMC Genomics">
        <title>The miniature genome of a carnivorous plant Genlisea aurea contains a low number of genes and short non-coding sequences.</title>
        <authorList>
            <person name="Leushkin E.V."/>
            <person name="Sutormin R.A."/>
            <person name="Nabieva E.R."/>
            <person name="Penin A.A."/>
            <person name="Kondrashov A.S."/>
            <person name="Logacheva M.D."/>
        </authorList>
    </citation>
    <scope>NUCLEOTIDE SEQUENCE [LARGE SCALE GENOMIC DNA]</scope>
</reference>
<gene>
    <name evidence="3" type="ORF">M569_15220</name>
</gene>
<organism evidence="3 4">
    <name type="scientific">Genlisea aurea</name>
    <dbReference type="NCBI Taxonomy" id="192259"/>
    <lineage>
        <taxon>Eukaryota</taxon>
        <taxon>Viridiplantae</taxon>
        <taxon>Streptophyta</taxon>
        <taxon>Embryophyta</taxon>
        <taxon>Tracheophyta</taxon>
        <taxon>Spermatophyta</taxon>
        <taxon>Magnoliopsida</taxon>
        <taxon>eudicotyledons</taxon>
        <taxon>Gunneridae</taxon>
        <taxon>Pentapetalae</taxon>
        <taxon>asterids</taxon>
        <taxon>lamiids</taxon>
        <taxon>Lamiales</taxon>
        <taxon>Lentibulariaceae</taxon>
        <taxon>Genlisea</taxon>
    </lineage>
</organism>
<accession>S8C570</accession>
<keyword evidence="4" id="KW-1185">Reference proteome</keyword>
<evidence type="ECO:0000313" key="3">
    <source>
        <dbReference type="EMBL" id="EPS59586.1"/>
    </source>
</evidence>
<comment type="caution">
    <text evidence="3">The sequence shown here is derived from an EMBL/GenBank/DDBJ whole genome shotgun (WGS) entry which is preliminary data.</text>
</comment>
<name>S8C570_9LAMI</name>
<feature type="non-terminal residue" evidence="3">
    <location>
        <position position="1"/>
    </location>
</feature>
<keyword evidence="2" id="KW-0472">Membrane</keyword>
<protein>
    <submittedName>
        <fullName evidence="3">Uncharacterized protein</fullName>
    </submittedName>
</protein>
<evidence type="ECO:0000313" key="4">
    <source>
        <dbReference type="Proteomes" id="UP000015453"/>
    </source>
</evidence>
<keyword evidence="2" id="KW-0812">Transmembrane</keyword>
<dbReference type="OrthoDB" id="1915999at2759"/>
<evidence type="ECO:0000256" key="2">
    <source>
        <dbReference type="SAM" id="Phobius"/>
    </source>
</evidence>
<dbReference type="AlphaFoldDB" id="S8C570"/>
<dbReference type="EMBL" id="AUSU01008245">
    <property type="protein sequence ID" value="EPS59586.1"/>
    <property type="molecule type" value="Genomic_DNA"/>
</dbReference>
<feature type="compositionally biased region" description="Acidic residues" evidence="1">
    <location>
        <begin position="77"/>
        <end position="91"/>
    </location>
</feature>
<feature type="transmembrane region" description="Helical" evidence="2">
    <location>
        <begin position="35"/>
        <end position="55"/>
    </location>
</feature>
<dbReference type="Proteomes" id="UP000015453">
    <property type="component" value="Unassembled WGS sequence"/>
</dbReference>
<feature type="region of interest" description="Disordered" evidence="1">
    <location>
        <begin position="70"/>
        <end position="91"/>
    </location>
</feature>
<sequence>QPAYGQSGYYGQEQSSYNYGQQAPVYQEEKKKSKFGMGTGLAVGAVAGVLGGLALSEGFDKLEDHIADEAAERVEDNNYDDGDYGGGDDDY</sequence>
<keyword evidence="2" id="KW-1133">Transmembrane helix</keyword>
<proteinExistence type="predicted"/>